<dbReference type="Proteomes" id="UP001054837">
    <property type="component" value="Unassembled WGS sequence"/>
</dbReference>
<evidence type="ECO:0000313" key="3">
    <source>
        <dbReference type="Proteomes" id="UP001054837"/>
    </source>
</evidence>
<sequence length="102" mass="11861">MHRWNRWIDILIHKCYPLIVITLFIRPWVLSISTNQCFPAESLETVTEITDPSVMLPLQSFISLYEHSKRFSSVSFGVESFVWLACHATAHAMIVMLYMSLN</sequence>
<organism evidence="2 3">
    <name type="scientific">Caerostris darwini</name>
    <dbReference type="NCBI Taxonomy" id="1538125"/>
    <lineage>
        <taxon>Eukaryota</taxon>
        <taxon>Metazoa</taxon>
        <taxon>Ecdysozoa</taxon>
        <taxon>Arthropoda</taxon>
        <taxon>Chelicerata</taxon>
        <taxon>Arachnida</taxon>
        <taxon>Araneae</taxon>
        <taxon>Araneomorphae</taxon>
        <taxon>Entelegynae</taxon>
        <taxon>Araneoidea</taxon>
        <taxon>Araneidae</taxon>
        <taxon>Caerostris</taxon>
    </lineage>
</organism>
<keyword evidence="1" id="KW-0472">Membrane</keyword>
<keyword evidence="3" id="KW-1185">Reference proteome</keyword>
<keyword evidence="1" id="KW-1133">Transmembrane helix</keyword>
<comment type="caution">
    <text evidence="2">The sequence shown here is derived from an EMBL/GenBank/DDBJ whole genome shotgun (WGS) entry which is preliminary data.</text>
</comment>
<accession>A0AAV4VHC6</accession>
<evidence type="ECO:0000256" key="1">
    <source>
        <dbReference type="SAM" id="Phobius"/>
    </source>
</evidence>
<gene>
    <name evidence="2" type="ORF">CDAR_207321</name>
</gene>
<protein>
    <submittedName>
        <fullName evidence="2">Uncharacterized protein</fullName>
    </submittedName>
</protein>
<dbReference type="AlphaFoldDB" id="A0AAV4VHC6"/>
<dbReference type="EMBL" id="BPLQ01013040">
    <property type="protein sequence ID" value="GIY69448.1"/>
    <property type="molecule type" value="Genomic_DNA"/>
</dbReference>
<name>A0AAV4VHC6_9ARAC</name>
<feature type="transmembrane region" description="Helical" evidence="1">
    <location>
        <begin position="81"/>
        <end position="101"/>
    </location>
</feature>
<evidence type="ECO:0000313" key="2">
    <source>
        <dbReference type="EMBL" id="GIY69448.1"/>
    </source>
</evidence>
<feature type="transmembrane region" description="Helical" evidence="1">
    <location>
        <begin position="7"/>
        <end position="25"/>
    </location>
</feature>
<keyword evidence="1" id="KW-0812">Transmembrane</keyword>
<reference evidence="2 3" key="1">
    <citation type="submission" date="2021-06" db="EMBL/GenBank/DDBJ databases">
        <title>Caerostris darwini draft genome.</title>
        <authorList>
            <person name="Kono N."/>
            <person name="Arakawa K."/>
        </authorList>
    </citation>
    <scope>NUCLEOTIDE SEQUENCE [LARGE SCALE GENOMIC DNA]</scope>
</reference>
<proteinExistence type="predicted"/>